<dbReference type="RefSeq" id="WP_091457466.1">
    <property type="nucleotide sequence ID" value="NZ_FMZZ01000024.1"/>
</dbReference>
<dbReference type="AlphaFoldDB" id="A0A1G6YWZ9"/>
<evidence type="ECO:0000313" key="2">
    <source>
        <dbReference type="Proteomes" id="UP000199501"/>
    </source>
</evidence>
<dbReference type="OrthoDB" id="3691370at2"/>
<accession>A0A1G6YWZ9</accession>
<organism evidence="1 2">
    <name type="scientific">Actinokineospora iranica</name>
    <dbReference type="NCBI Taxonomy" id="1271860"/>
    <lineage>
        <taxon>Bacteria</taxon>
        <taxon>Bacillati</taxon>
        <taxon>Actinomycetota</taxon>
        <taxon>Actinomycetes</taxon>
        <taxon>Pseudonocardiales</taxon>
        <taxon>Pseudonocardiaceae</taxon>
        <taxon>Actinokineospora</taxon>
    </lineage>
</organism>
<dbReference type="Proteomes" id="UP000199501">
    <property type="component" value="Unassembled WGS sequence"/>
</dbReference>
<protein>
    <submittedName>
        <fullName evidence="1">Uncharacterized protein</fullName>
    </submittedName>
</protein>
<gene>
    <name evidence="1" type="ORF">SAMN05216174_12417</name>
</gene>
<sequence>MAEITAFGEPEFFSTSQIRDYCGNARKVLRPMHHELMVSAEELHAALKYVRSADPKAAGLDSRVRARLVARHMHTAADALLVAQSAMVKTYLSFRRHYVVELNEAGFKDKARREFRFDD</sequence>
<dbReference type="EMBL" id="FMZZ01000024">
    <property type="protein sequence ID" value="SDD94860.1"/>
    <property type="molecule type" value="Genomic_DNA"/>
</dbReference>
<dbReference type="STRING" id="1271860.SAMN05216174_12417"/>
<name>A0A1G6YWZ9_9PSEU</name>
<evidence type="ECO:0000313" key="1">
    <source>
        <dbReference type="EMBL" id="SDD94860.1"/>
    </source>
</evidence>
<reference evidence="2" key="1">
    <citation type="submission" date="2016-10" db="EMBL/GenBank/DDBJ databases">
        <authorList>
            <person name="Varghese N."/>
            <person name="Submissions S."/>
        </authorList>
    </citation>
    <scope>NUCLEOTIDE SEQUENCE [LARGE SCALE GENOMIC DNA]</scope>
    <source>
        <strain evidence="2">IBRC-M 10403</strain>
    </source>
</reference>
<proteinExistence type="predicted"/>
<keyword evidence="2" id="KW-1185">Reference proteome</keyword>